<evidence type="ECO:0000313" key="2">
    <source>
        <dbReference type="Proteomes" id="UP000494363"/>
    </source>
</evidence>
<dbReference type="EMBL" id="CADIKH010000061">
    <property type="protein sequence ID" value="CAB3772586.1"/>
    <property type="molecule type" value="Genomic_DNA"/>
</dbReference>
<gene>
    <name evidence="1" type="ORF">LMG29542_06904</name>
</gene>
<reference evidence="1 2" key="1">
    <citation type="submission" date="2020-04" db="EMBL/GenBank/DDBJ databases">
        <authorList>
            <person name="De Canck E."/>
        </authorList>
    </citation>
    <scope>NUCLEOTIDE SEQUENCE [LARGE SCALE GENOMIC DNA]</scope>
    <source>
        <strain evidence="1 2">LMG 29542</strain>
    </source>
</reference>
<protein>
    <submittedName>
        <fullName evidence="1">Uncharacterized protein</fullName>
    </submittedName>
</protein>
<evidence type="ECO:0000313" key="1">
    <source>
        <dbReference type="EMBL" id="CAB3772586.1"/>
    </source>
</evidence>
<proteinExistence type="predicted"/>
<sequence length="183" mass="20129">MSAVGCGFNRSSSRGATRPLEYHSRHIYRCRHLARTRACGSARGPGVLFDVSAPWSCECLVRAGTLPFQVDTVSAQDCDDQSARLVKNGFPLLDGGAQTHHGALARQPEQPAHIEVTATVEQLPASIGVAQYPWTHVGRPESDRFERLAHHRAQQHIVDHATAARRRKEQRVAGVRLARAFPP</sequence>
<dbReference type="AlphaFoldDB" id="A0A6J5F5Z1"/>
<dbReference type="Proteomes" id="UP000494363">
    <property type="component" value="Unassembled WGS sequence"/>
</dbReference>
<name>A0A6J5F5Z1_9BURK</name>
<organism evidence="1 2">
    <name type="scientific">Paraburkholderia humisilvae</name>
    <dbReference type="NCBI Taxonomy" id="627669"/>
    <lineage>
        <taxon>Bacteria</taxon>
        <taxon>Pseudomonadati</taxon>
        <taxon>Pseudomonadota</taxon>
        <taxon>Betaproteobacteria</taxon>
        <taxon>Burkholderiales</taxon>
        <taxon>Burkholderiaceae</taxon>
        <taxon>Paraburkholderia</taxon>
    </lineage>
</organism>
<keyword evidence="2" id="KW-1185">Reference proteome</keyword>
<accession>A0A6J5F5Z1</accession>